<protein>
    <submittedName>
        <fullName evidence="1">Uncharacterized protein</fullName>
    </submittedName>
</protein>
<dbReference type="RefSeq" id="WP_013658366.1">
    <property type="nucleotide sequence ID" value="NC_015275.1"/>
</dbReference>
<dbReference type="Proteomes" id="UP000008467">
    <property type="component" value="Chromosome"/>
</dbReference>
<keyword evidence="2" id="KW-1185">Reference proteome</keyword>
<gene>
    <name evidence="1" type="ordered locus">Clole_3403</name>
</gene>
<accession>F2JRR0</accession>
<organism evidence="1 2">
    <name type="scientific">Cellulosilyticum lentocellum (strain ATCC 49066 / DSM 5427 / NCIMB 11756 / RHM5)</name>
    <name type="common">Clostridium lentocellum</name>
    <dbReference type="NCBI Taxonomy" id="642492"/>
    <lineage>
        <taxon>Bacteria</taxon>
        <taxon>Bacillati</taxon>
        <taxon>Bacillota</taxon>
        <taxon>Clostridia</taxon>
        <taxon>Lachnospirales</taxon>
        <taxon>Cellulosilyticaceae</taxon>
        <taxon>Cellulosilyticum</taxon>
    </lineage>
</organism>
<sequence length="119" mass="14115">MYNMIKERFTRKFPSAENLLNEEDLFIGNKKTIPAREWLLKVVMQENEDGPYVEYYAIHGTGGHLHERIYSNGKEEQLEVLRQYIAYSPNIPGDRERSAKDCENFNRRLMCELRKQGLM</sequence>
<name>F2JRR0_CELLD</name>
<evidence type="ECO:0000313" key="2">
    <source>
        <dbReference type="Proteomes" id="UP000008467"/>
    </source>
</evidence>
<dbReference type="KEGG" id="cle:Clole_3403"/>
<dbReference type="AlphaFoldDB" id="F2JRR0"/>
<dbReference type="HOGENOM" id="CLU_2057166_0_0_9"/>
<reference evidence="1 2" key="1">
    <citation type="journal article" date="2011" name="J. Bacteriol.">
        <title>Complete genome sequence of the cellulose-degrading bacterium Cellulosilyticum lentocellum.</title>
        <authorList>
            <consortium name="US DOE Joint Genome Institute"/>
            <person name="Miller D.A."/>
            <person name="Suen G."/>
            <person name="Bruce D."/>
            <person name="Copeland A."/>
            <person name="Cheng J.F."/>
            <person name="Detter C."/>
            <person name="Goodwin L.A."/>
            <person name="Han C.S."/>
            <person name="Hauser L.J."/>
            <person name="Land M.L."/>
            <person name="Lapidus A."/>
            <person name="Lucas S."/>
            <person name="Meincke L."/>
            <person name="Pitluck S."/>
            <person name="Tapia R."/>
            <person name="Teshima H."/>
            <person name="Woyke T."/>
            <person name="Fox B.G."/>
            <person name="Angert E.R."/>
            <person name="Currie C.R."/>
        </authorList>
    </citation>
    <scope>NUCLEOTIDE SEQUENCE [LARGE SCALE GENOMIC DNA]</scope>
    <source>
        <strain evidence="2">ATCC 49066 / DSM 5427 / NCIMB 11756 / RHM5</strain>
    </source>
</reference>
<evidence type="ECO:0000313" key="1">
    <source>
        <dbReference type="EMBL" id="ADZ85090.1"/>
    </source>
</evidence>
<proteinExistence type="predicted"/>
<dbReference type="EMBL" id="CP002582">
    <property type="protein sequence ID" value="ADZ85090.1"/>
    <property type="molecule type" value="Genomic_DNA"/>
</dbReference>